<comment type="caution">
    <text evidence="1">The sequence shown here is derived from an EMBL/GenBank/DDBJ whole genome shotgun (WGS) entry which is preliminary data.</text>
</comment>
<gene>
    <name evidence="1" type="ORF">LCGC14_1699920</name>
</gene>
<sequence>MRCLYCEESLRFVTSTGHDDAPRGWVHMEGGVYMMGCTACGWSGAPWPSPSACPRCGNMKQLRDLHCVIPKAS</sequence>
<dbReference type="AlphaFoldDB" id="A0A0F9HI14"/>
<proteinExistence type="predicted"/>
<reference evidence="1" key="1">
    <citation type="journal article" date="2015" name="Nature">
        <title>Complex archaea that bridge the gap between prokaryotes and eukaryotes.</title>
        <authorList>
            <person name="Spang A."/>
            <person name="Saw J.H."/>
            <person name="Jorgensen S.L."/>
            <person name="Zaremba-Niedzwiedzka K."/>
            <person name="Martijn J."/>
            <person name="Lind A.E."/>
            <person name="van Eijk R."/>
            <person name="Schleper C."/>
            <person name="Guy L."/>
            <person name="Ettema T.J."/>
        </authorList>
    </citation>
    <scope>NUCLEOTIDE SEQUENCE</scope>
</reference>
<accession>A0A0F9HI14</accession>
<name>A0A0F9HI14_9ZZZZ</name>
<evidence type="ECO:0000313" key="1">
    <source>
        <dbReference type="EMBL" id="KKM15051.1"/>
    </source>
</evidence>
<organism evidence="1">
    <name type="scientific">marine sediment metagenome</name>
    <dbReference type="NCBI Taxonomy" id="412755"/>
    <lineage>
        <taxon>unclassified sequences</taxon>
        <taxon>metagenomes</taxon>
        <taxon>ecological metagenomes</taxon>
    </lineage>
</organism>
<protein>
    <submittedName>
        <fullName evidence="1">Uncharacterized protein</fullName>
    </submittedName>
</protein>
<dbReference type="EMBL" id="LAZR01015001">
    <property type="protein sequence ID" value="KKM15051.1"/>
    <property type="molecule type" value="Genomic_DNA"/>
</dbReference>